<proteinExistence type="predicted"/>
<accession>A0A158EVS9</accession>
<gene>
    <name evidence="1" type="ORF">AWB64_00419</name>
</gene>
<name>A0A158EVS9_CABSO</name>
<organism evidence="1 2">
    <name type="scientific">Caballeronia sordidicola</name>
    <name type="common">Burkholderia sordidicola</name>
    <dbReference type="NCBI Taxonomy" id="196367"/>
    <lineage>
        <taxon>Bacteria</taxon>
        <taxon>Pseudomonadati</taxon>
        <taxon>Pseudomonadota</taxon>
        <taxon>Betaproteobacteria</taxon>
        <taxon>Burkholderiales</taxon>
        <taxon>Burkholderiaceae</taxon>
        <taxon>Caballeronia</taxon>
    </lineage>
</organism>
<dbReference type="AlphaFoldDB" id="A0A158EVS9"/>
<evidence type="ECO:0000313" key="1">
    <source>
        <dbReference type="EMBL" id="SAL11623.1"/>
    </source>
</evidence>
<reference evidence="1 2" key="1">
    <citation type="submission" date="2016-01" db="EMBL/GenBank/DDBJ databases">
        <authorList>
            <person name="Oliw E.H."/>
        </authorList>
    </citation>
    <scope>NUCLEOTIDE SEQUENCE [LARGE SCALE GENOMIC DNA]</scope>
    <source>
        <strain evidence="1">LMG 22029</strain>
    </source>
</reference>
<evidence type="ECO:0000313" key="2">
    <source>
        <dbReference type="Proteomes" id="UP000054893"/>
    </source>
</evidence>
<protein>
    <submittedName>
        <fullName evidence="1">Uncharacterized protein</fullName>
    </submittedName>
</protein>
<sequence length="84" mass="9352">MHPDAFQLLGVVLVGRIRDCIAGLRDVLASASSRIAACKRGGSCDQQQSDESSHEQFPLSMLRLIWALRRMPHMPEVRIPATPR</sequence>
<dbReference type="Proteomes" id="UP000054893">
    <property type="component" value="Unassembled WGS sequence"/>
</dbReference>
<dbReference type="EMBL" id="FCOC02000001">
    <property type="protein sequence ID" value="SAL11623.1"/>
    <property type="molecule type" value="Genomic_DNA"/>
</dbReference>